<evidence type="ECO:0000313" key="3">
    <source>
        <dbReference type="Proteomes" id="UP000091956"/>
    </source>
</evidence>
<dbReference type="AlphaFoldDB" id="A0A1B8GF90"/>
<evidence type="ECO:0000313" key="2">
    <source>
        <dbReference type="EMBL" id="OBT94487.1"/>
    </source>
</evidence>
<dbReference type="GeneID" id="28840587"/>
<accession>A0A1B8GF90</accession>
<evidence type="ECO:0000259" key="1">
    <source>
        <dbReference type="Pfam" id="PF20236"/>
    </source>
</evidence>
<dbReference type="EMBL" id="KV460243">
    <property type="protein sequence ID" value="OBT94487.1"/>
    <property type="molecule type" value="Genomic_DNA"/>
</dbReference>
<feature type="domain" description="DUF6593" evidence="1">
    <location>
        <begin position="24"/>
        <end position="165"/>
    </location>
</feature>
<dbReference type="InterPro" id="IPR046528">
    <property type="entry name" value="DUF6593"/>
</dbReference>
<reference evidence="3" key="2">
    <citation type="journal article" date="2018" name="Nat. Commun.">
        <title>Extreme sensitivity to ultraviolet light in the fungal pathogen causing white-nose syndrome of bats.</title>
        <authorList>
            <person name="Palmer J.M."/>
            <person name="Drees K.P."/>
            <person name="Foster J.T."/>
            <person name="Lindner D.L."/>
        </authorList>
    </citation>
    <scope>NUCLEOTIDE SEQUENCE [LARGE SCALE GENOMIC DNA]</scope>
    <source>
        <strain evidence="3">UAMH 10579</strain>
    </source>
</reference>
<dbReference type="Proteomes" id="UP000091956">
    <property type="component" value="Unassembled WGS sequence"/>
</dbReference>
<dbReference type="OrthoDB" id="4725912at2759"/>
<organism evidence="2 3">
    <name type="scientific">Pseudogymnoascus verrucosus</name>
    <dbReference type="NCBI Taxonomy" id="342668"/>
    <lineage>
        <taxon>Eukaryota</taxon>
        <taxon>Fungi</taxon>
        <taxon>Dikarya</taxon>
        <taxon>Ascomycota</taxon>
        <taxon>Pezizomycotina</taxon>
        <taxon>Leotiomycetes</taxon>
        <taxon>Thelebolales</taxon>
        <taxon>Thelebolaceae</taxon>
        <taxon>Pseudogymnoascus</taxon>
    </lineage>
</organism>
<gene>
    <name evidence="2" type="ORF">VE01_07201</name>
</gene>
<reference evidence="2 3" key="1">
    <citation type="submission" date="2016-03" db="EMBL/GenBank/DDBJ databases">
        <title>Comparative genomics of Pseudogymnoascus destructans, the fungus causing white-nose syndrome of bats.</title>
        <authorList>
            <person name="Palmer J.M."/>
            <person name="Drees K.P."/>
            <person name="Foster J.T."/>
            <person name="Lindner D.L."/>
        </authorList>
    </citation>
    <scope>NUCLEOTIDE SEQUENCE [LARGE SCALE GENOMIC DNA]</scope>
    <source>
        <strain evidence="2 3">UAMH 10579</strain>
    </source>
</reference>
<sequence length="182" mass="19797">MSQPLVFILEGLSKGSNATVSSQNLQGVKTPFYAIQPSPNKKSNLAITRASPDASQVGTIQFHTLSSKIELVLQYETVSMRHDELTGSRHEFTSPTVRGDKLSWKEDSLFGHGFKLVSPDGQLLARFRRTDKSAGTGCFEVFITAEGGLLDLILLSGIAAAEYRRRSNIELASVGDILGQLL</sequence>
<dbReference type="Pfam" id="PF20236">
    <property type="entry name" value="DUF6593"/>
    <property type="match status" value="1"/>
</dbReference>
<name>A0A1B8GF90_9PEZI</name>
<proteinExistence type="predicted"/>
<protein>
    <recommendedName>
        <fullName evidence="1">DUF6593 domain-containing protein</fullName>
    </recommendedName>
</protein>
<keyword evidence="3" id="KW-1185">Reference proteome</keyword>
<dbReference type="RefSeq" id="XP_018128220.1">
    <property type="nucleotide sequence ID" value="XM_018276636.2"/>
</dbReference>